<dbReference type="Proteomes" id="UP000204584">
    <property type="component" value="Segment"/>
</dbReference>
<feature type="transmembrane region" description="Helical" evidence="1">
    <location>
        <begin position="20"/>
        <end position="43"/>
    </location>
</feature>
<evidence type="ECO:0000256" key="1">
    <source>
        <dbReference type="SAM" id="Phobius"/>
    </source>
</evidence>
<dbReference type="KEGG" id="vg:16605554"/>
<evidence type="ECO:0000313" key="3">
    <source>
        <dbReference type="Proteomes" id="UP000204584"/>
    </source>
</evidence>
<reference evidence="2 3" key="1">
    <citation type="journal article" date="2013" name="Science">
        <title>Pandoraviruses: amoeba viruses with genomes up to 2.5 Mb reaching that of parasitic eukaryotes.</title>
        <authorList>
            <person name="Philippe N."/>
            <person name="Legendre M."/>
            <person name="Doutre G."/>
            <person name="Coute Y."/>
            <person name="Poirot O."/>
            <person name="Lescot M."/>
            <person name="Arslan D."/>
            <person name="Seltzer V."/>
            <person name="Bertaux L."/>
            <person name="Bruley C."/>
            <person name="Garin J."/>
            <person name="Claverie J.M."/>
            <person name="Abergel C."/>
        </authorList>
    </citation>
    <scope>NUCLEOTIDE SEQUENCE [LARGE SCALE GENOMIC DNA]</scope>
</reference>
<feature type="transmembrane region" description="Helical" evidence="1">
    <location>
        <begin position="160"/>
        <end position="193"/>
    </location>
</feature>
<protein>
    <submittedName>
        <fullName evidence="2">Uncharacterized protein</fullName>
    </submittedName>
</protein>
<evidence type="ECO:0000313" key="2">
    <source>
        <dbReference type="EMBL" id="AGO83767.1"/>
    </source>
</evidence>
<keyword evidence="1" id="KW-1133">Transmembrane helix</keyword>
<sequence>MTDHQGSPPTDSWRPKMRDIGSVFVCTLLVVGIAALLAAFISAPAVAKCHDLLALDARIKAADCMVLGHIELARDVRRGDVFYLAGLVVDFNTTDHRFIGNATALDNIEPDRAWVSMGDRRRLYDAHPVGLTTRCYYDNDAPHDRVALRDGVDSLASRVIGFALLALLSAVPGLIISAAILFGAALLFIGLALRGASACADARRTLWARHVTRSYSAFGQATTLADDDNADNDRADEQGL</sequence>
<accession>S4W076</accession>
<keyword evidence="1" id="KW-0472">Membrane</keyword>
<dbReference type="GeneID" id="16605554"/>
<gene>
    <name evidence="2" type="ORF">psal_cds_229</name>
</gene>
<name>S4W076_9VIRU</name>
<keyword evidence="3" id="KW-1185">Reference proteome</keyword>
<dbReference type="RefSeq" id="YP_008436830.1">
    <property type="nucleotide sequence ID" value="NC_022098.1"/>
</dbReference>
<organism evidence="2 3">
    <name type="scientific">Pandoravirus salinus</name>
    <dbReference type="NCBI Taxonomy" id="1349410"/>
    <lineage>
        <taxon>Viruses</taxon>
        <taxon>Pandoravirus</taxon>
    </lineage>
</organism>
<dbReference type="EMBL" id="KC977571">
    <property type="protein sequence ID" value="AGO83767.1"/>
    <property type="molecule type" value="Genomic_DNA"/>
</dbReference>
<keyword evidence="1" id="KW-0812">Transmembrane</keyword>
<proteinExistence type="predicted"/>